<reference evidence="3" key="1">
    <citation type="journal article" date="2019" name="Int. J. Syst. Evol. Microbiol.">
        <title>The Global Catalogue of Microorganisms (GCM) 10K type strain sequencing project: providing services to taxonomists for standard genome sequencing and annotation.</title>
        <authorList>
            <consortium name="The Broad Institute Genomics Platform"/>
            <consortium name="The Broad Institute Genome Sequencing Center for Infectious Disease"/>
            <person name="Wu L."/>
            <person name="Ma J."/>
        </authorList>
    </citation>
    <scope>NUCLEOTIDE SEQUENCE [LARGE SCALE GENOMIC DNA]</scope>
    <source>
        <strain evidence="3">LMG 29894</strain>
    </source>
</reference>
<evidence type="ECO:0000256" key="1">
    <source>
        <dbReference type="SAM" id="SignalP"/>
    </source>
</evidence>
<keyword evidence="3" id="KW-1185">Reference proteome</keyword>
<dbReference type="InterPro" id="IPR019026">
    <property type="entry name" value="Peptidase_M64_IgA"/>
</dbReference>
<dbReference type="InterPro" id="IPR024079">
    <property type="entry name" value="MetalloPept_cat_dom_sf"/>
</dbReference>
<accession>A0ABV8MRB5</accession>
<dbReference type="Proteomes" id="UP001595791">
    <property type="component" value="Unassembled WGS sequence"/>
</dbReference>
<name>A0ABV8MRB5_9NEIS</name>
<feature type="signal peptide" evidence="1">
    <location>
        <begin position="1"/>
        <end position="21"/>
    </location>
</feature>
<comment type="caution">
    <text evidence="2">The sequence shown here is derived from an EMBL/GenBank/DDBJ whole genome shotgun (WGS) entry which is preliminary data.</text>
</comment>
<dbReference type="Gene3D" id="2.60.120.380">
    <property type="match status" value="1"/>
</dbReference>
<dbReference type="Gene3D" id="3.40.390.10">
    <property type="entry name" value="Collagenase (Catalytic Domain)"/>
    <property type="match status" value="1"/>
</dbReference>
<organism evidence="2 3">
    <name type="scientific">Chitinimonas lacunae</name>
    <dbReference type="NCBI Taxonomy" id="1963018"/>
    <lineage>
        <taxon>Bacteria</taxon>
        <taxon>Pseudomonadati</taxon>
        <taxon>Pseudomonadota</taxon>
        <taxon>Betaproteobacteria</taxon>
        <taxon>Neisseriales</taxon>
        <taxon>Chitinibacteraceae</taxon>
        <taxon>Chitinimonas</taxon>
    </lineage>
</organism>
<protein>
    <submittedName>
        <fullName evidence="2">M64 family metallopeptidase</fullName>
    </submittedName>
</protein>
<evidence type="ECO:0000313" key="2">
    <source>
        <dbReference type="EMBL" id="MFC4159854.1"/>
    </source>
</evidence>
<dbReference type="RefSeq" id="WP_378164056.1">
    <property type="nucleotide sequence ID" value="NZ_JBHSBU010000001.1"/>
</dbReference>
<gene>
    <name evidence="2" type="ORF">ACFOW7_10905</name>
</gene>
<proteinExistence type="predicted"/>
<keyword evidence="1" id="KW-0732">Signal</keyword>
<dbReference type="EMBL" id="JBHSBU010000001">
    <property type="protein sequence ID" value="MFC4159854.1"/>
    <property type="molecule type" value="Genomic_DNA"/>
</dbReference>
<dbReference type="Pfam" id="PF09471">
    <property type="entry name" value="Peptidase_M64"/>
    <property type="match status" value="1"/>
</dbReference>
<sequence length="521" mass="56478">MNATMWTMALLVGAAAIQVQAQSTWALQFDIQGTQGGQKLELVAAEHGDYAVSPTRVDGDFTIVARDAAGRMVYARSVADPRRLQAEAFDPLTGRIVQSRAVLRPQGQFELRVPAHEDVASIAIEMRQPGLQTTTLRQYRREEIERSIVHTLQRPQSNRNVSGTAMLHQSGPPSRRFDIILIGDGYTAAEQAKWQADAQRVADGVLADSLFDATRSAVNIRRVDVVSAESGIDDLVEGTYRDTALGMNMGCYNIDRLVCADDELVFKAVGAVTPADGRDLIVAIANTTRYGGAGGAIATMTMHTSAIELALHEIGHTSFGLADEYDYGTCEPGEPAEPNTTRQTALDTIKWGDLIQSSMPMPTPTGAYANGTIGLFTGARYCKSDVYRPTEDSRMRTLGRPWHLVNERHANAVIASYYQPGDSTTVRSTLAGPGAIAYHPARYHYSTAGGVASAYLSGPSNANFELALLRWNGRAWITVASSTSPTSTESIHHTASRGYYVLQVKSLSGSGPYELNYELPR</sequence>
<evidence type="ECO:0000313" key="3">
    <source>
        <dbReference type="Proteomes" id="UP001595791"/>
    </source>
</evidence>
<feature type="chain" id="PRO_5045377269" evidence="1">
    <location>
        <begin position="22"/>
        <end position="521"/>
    </location>
</feature>